<dbReference type="GO" id="GO:0019277">
    <property type="term" value="P:UDP-N-acetylgalactosamine biosynthetic process"/>
    <property type="evidence" value="ECO:0007669"/>
    <property type="project" value="InterPro"/>
</dbReference>
<evidence type="ECO:0000259" key="13">
    <source>
        <dbReference type="Pfam" id="PF00275"/>
    </source>
</evidence>
<evidence type="ECO:0000256" key="1">
    <source>
        <dbReference type="ARBA" id="ARBA00004496"/>
    </source>
</evidence>
<evidence type="ECO:0000313" key="14">
    <source>
        <dbReference type="EMBL" id="ERJ12598.1"/>
    </source>
</evidence>
<keyword evidence="4 12" id="KW-0132">Cell division</keyword>
<dbReference type="PANTHER" id="PTHR43783:SF2">
    <property type="entry name" value="UDP-N-ACETYLGLUCOSAMINE 1-CARBOXYVINYLTRANSFERASE 2"/>
    <property type="match status" value="1"/>
</dbReference>
<evidence type="ECO:0000256" key="12">
    <source>
        <dbReference type="HAMAP-Rule" id="MF_00111"/>
    </source>
</evidence>
<evidence type="ECO:0000256" key="6">
    <source>
        <dbReference type="ARBA" id="ARBA00022960"/>
    </source>
</evidence>
<dbReference type="AlphaFoldDB" id="F7PWN1"/>
<dbReference type="UniPathway" id="UPA00219"/>
<dbReference type="GO" id="GO:0051301">
    <property type="term" value="P:cell division"/>
    <property type="evidence" value="ECO:0007669"/>
    <property type="project" value="UniProtKB-KW"/>
</dbReference>
<keyword evidence="8 12" id="KW-0131">Cell cycle</keyword>
<dbReference type="Pfam" id="PF00275">
    <property type="entry name" value="EPSP_synthase"/>
    <property type="match status" value="1"/>
</dbReference>
<dbReference type="InterPro" id="IPR005750">
    <property type="entry name" value="UDP_GlcNAc_COvinyl_MurA"/>
</dbReference>
<name>F7PWN1_9MOLU</name>
<feature type="active site" description="Proton donor" evidence="12">
    <location>
        <position position="122"/>
    </location>
</feature>
<comment type="function">
    <text evidence="12">Cell wall formation. Adds enolpyruvyl to UDP-N-acetylglucosamine.</text>
</comment>
<feature type="binding site" evidence="12">
    <location>
        <begin position="28"/>
        <end position="29"/>
    </location>
    <ligand>
        <name>phosphoenolpyruvate</name>
        <dbReference type="ChEBI" id="CHEBI:58702"/>
    </ligand>
</feature>
<keyword evidence="15" id="KW-1185">Reference proteome</keyword>
<comment type="similarity">
    <text evidence="10 12">Belongs to the EPSP synthase family. MurA subfamily.</text>
</comment>
<dbReference type="GO" id="GO:0005737">
    <property type="term" value="C:cytoplasm"/>
    <property type="evidence" value="ECO:0007669"/>
    <property type="project" value="UniProtKB-SubCell"/>
</dbReference>
<dbReference type="GO" id="GO:0008360">
    <property type="term" value="P:regulation of cell shape"/>
    <property type="evidence" value="ECO:0007669"/>
    <property type="project" value="UniProtKB-KW"/>
</dbReference>
<dbReference type="NCBIfam" id="TIGR01072">
    <property type="entry name" value="murA"/>
    <property type="match status" value="1"/>
</dbReference>
<feature type="modified residue" description="2-(S-cysteinyl)pyruvic acid O-phosphothioketal" evidence="12">
    <location>
        <position position="122"/>
    </location>
</feature>
<keyword evidence="3 12" id="KW-0963">Cytoplasm</keyword>
<dbReference type="GO" id="GO:0009252">
    <property type="term" value="P:peptidoglycan biosynthetic process"/>
    <property type="evidence" value="ECO:0007669"/>
    <property type="project" value="UniProtKB-UniRule"/>
</dbReference>
<feature type="binding site" evidence="12">
    <location>
        <position position="98"/>
    </location>
    <ligand>
        <name>UDP-N-acetyl-alpha-D-glucosamine</name>
        <dbReference type="ChEBI" id="CHEBI:57705"/>
    </ligand>
</feature>
<evidence type="ECO:0000256" key="4">
    <source>
        <dbReference type="ARBA" id="ARBA00022618"/>
    </source>
</evidence>
<keyword evidence="6 12" id="KW-0133">Cell shape</keyword>
<dbReference type="GO" id="GO:0008760">
    <property type="term" value="F:UDP-N-acetylglucosamine 1-carboxyvinyltransferase activity"/>
    <property type="evidence" value="ECO:0007669"/>
    <property type="project" value="UniProtKB-UniRule"/>
</dbReference>
<evidence type="ECO:0000256" key="3">
    <source>
        <dbReference type="ARBA" id="ARBA00022490"/>
    </source>
</evidence>
<protein>
    <recommendedName>
        <fullName evidence="12">UDP-N-acetylglucosamine 1-carboxyvinyltransferase</fullName>
        <ecNumber evidence="12">2.5.1.7</ecNumber>
    </recommendedName>
    <alternativeName>
        <fullName evidence="12">Enoylpyruvate transferase</fullName>
    </alternativeName>
    <alternativeName>
        <fullName evidence="12">UDP-N-acetylglucosamine enolpyruvyl transferase</fullName>
        <shortName evidence="12">EPT</shortName>
    </alternativeName>
</protein>
<dbReference type="EC" id="2.5.1.7" evidence="12"/>
<evidence type="ECO:0000313" key="15">
    <source>
        <dbReference type="Proteomes" id="UP000005707"/>
    </source>
</evidence>
<keyword evidence="7 12" id="KW-0573">Peptidoglycan synthesis</keyword>
<dbReference type="InParanoid" id="F7PWN1"/>
<dbReference type="NCBIfam" id="NF009470">
    <property type="entry name" value="PRK12830.1"/>
    <property type="match status" value="1"/>
</dbReference>
<dbReference type="Proteomes" id="UP000005707">
    <property type="component" value="Unassembled WGS sequence"/>
</dbReference>
<proteinExistence type="inferred from homology"/>
<evidence type="ECO:0000256" key="9">
    <source>
        <dbReference type="ARBA" id="ARBA00023316"/>
    </source>
</evidence>
<evidence type="ECO:0000256" key="10">
    <source>
        <dbReference type="ARBA" id="ARBA00038367"/>
    </source>
</evidence>
<dbReference type="GO" id="GO:0071555">
    <property type="term" value="P:cell wall organization"/>
    <property type="evidence" value="ECO:0007669"/>
    <property type="project" value="UniProtKB-KW"/>
</dbReference>
<dbReference type="NCBIfam" id="NF006873">
    <property type="entry name" value="PRK09369.1"/>
    <property type="match status" value="1"/>
</dbReference>
<keyword evidence="9 12" id="KW-0961">Cell wall biogenesis/degradation</keyword>
<dbReference type="InterPro" id="IPR036968">
    <property type="entry name" value="Enolpyruvate_Tfrase_sf"/>
</dbReference>
<comment type="caution">
    <text evidence="14">The sequence shown here is derived from an EMBL/GenBank/DDBJ whole genome shotgun (WGS) entry which is preliminary data.</text>
</comment>
<evidence type="ECO:0000256" key="11">
    <source>
        <dbReference type="ARBA" id="ARBA00047527"/>
    </source>
</evidence>
<dbReference type="FunCoup" id="F7PWN1">
    <property type="interactions" value="281"/>
</dbReference>
<dbReference type="STRING" id="1033810.HLPCO_001584"/>
<organism evidence="14 15">
    <name type="scientific">Haloplasma contractile SSD-17B</name>
    <dbReference type="NCBI Taxonomy" id="1033810"/>
    <lineage>
        <taxon>Bacteria</taxon>
        <taxon>Bacillati</taxon>
        <taxon>Mycoplasmatota</taxon>
        <taxon>Mollicutes</taxon>
        <taxon>Haloplasmatales</taxon>
        <taxon>Haloplasmataceae</taxon>
        <taxon>Haloplasma</taxon>
    </lineage>
</organism>
<comment type="catalytic activity">
    <reaction evidence="11 12">
        <text>phosphoenolpyruvate + UDP-N-acetyl-alpha-D-glucosamine = UDP-N-acetyl-3-O-(1-carboxyvinyl)-alpha-D-glucosamine + phosphate</text>
        <dbReference type="Rhea" id="RHEA:18681"/>
        <dbReference type="ChEBI" id="CHEBI:43474"/>
        <dbReference type="ChEBI" id="CHEBI:57705"/>
        <dbReference type="ChEBI" id="CHEBI:58702"/>
        <dbReference type="ChEBI" id="CHEBI:68483"/>
        <dbReference type="EC" id="2.5.1.7"/>
    </reaction>
</comment>
<dbReference type="RefSeq" id="WP_008824820.1">
    <property type="nucleotide sequence ID" value="NZ_AFNU02000004.1"/>
</dbReference>
<comment type="pathway">
    <text evidence="2 12">Cell wall biogenesis; peptidoglycan biosynthesis.</text>
</comment>
<dbReference type="CDD" id="cd01555">
    <property type="entry name" value="UdpNAET"/>
    <property type="match status" value="1"/>
</dbReference>
<dbReference type="InterPro" id="IPR050068">
    <property type="entry name" value="MurA_subfamily"/>
</dbReference>
<dbReference type="SUPFAM" id="SSF55205">
    <property type="entry name" value="EPT/RTPC-like"/>
    <property type="match status" value="1"/>
</dbReference>
<evidence type="ECO:0000256" key="5">
    <source>
        <dbReference type="ARBA" id="ARBA00022679"/>
    </source>
</evidence>
<keyword evidence="12" id="KW-0670">Pyruvate</keyword>
<accession>F7PWN1</accession>
<reference evidence="14 15" key="2">
    <citation type="journal article" date="2013" name="PLoS ONE">
        <title>INDIGO - INtegrated Data Warehouse of MIcrobial GenOmes with Examples from the Red Sea Extremophiles.</title>
        <authorList>
            <person name="Alam I."/>
            <person name="Antunes A."/>
            <person name="Kamau A.A."/>
            <person name="Ba Alawi W."/>
            <person name="Kalkatawi M."/>
            <person name="Stingl U."/>
            <person name="Bajic V.B."/>
        </authorList>
    </citation>
    <scope>NUCLEOTIDE SEQUENCE [LARGE SCALE GENOMIC DNA]</scope>
    <source>
        <strain evidence="14 15">SSD-17B</strain>
    </source>
</reference>
<comment type="caution">
    <text evidence="12">Lacks conserved residue(s) required for the propagation of feature annotation.</text>
</comment>
<dbReference type="Gene3D" id="3.65.10.10">
    <property type="entry name" value="Enolpyruvate transferase domain"/>
    <property type="match status" value="2"/>
</dbReference>
<feature type="binding site" evidence="12">
    <location>
        <begin position="127"/>
        <end position="131"/>
    </location>
    <ligand>
        <name>UDP-N-acetyl-alpha-D-glucosamine</name>
        <dbReference type="ChEBI" id="CHEBI:57705"/>
    </ligand>
</feature>
<evidence type="ECO:0000256" key="8">
    <source>
        <dbReference type="ARBA" id="ARBA00023306"/>
    </source>
</evidence>
<comment type="subcellular location">
    <subcellularLocation>
        <location evidence="1 12">Cytoplasm</location>
    </subcellularLocation>
</comment>
<feature type="binding site" evidence="12">
    <location>
        <position position="310"/>
    </location>
    <ligand>
        <name>UDP-N-acetyl-alpha-D-glucosamine</name>
        <dbReference type="ChEBI" id="CHEBI:57705"/>
    </ligand>
</feature>
<feature type="binding site" evidence="12">
    <location>
        <position position="333"/>
    </location>
    <ligand>
        <name>UDP-N-acetyl-alpha-D-glucosamine</name>
        <dbReference type="ChEBI" id="CHEBI:57705"/>
    </ligand>
</feature>
<dbReference type="InterPro" id="IPR001986">
    <property type="entry name" value="Enolpyruvate_Tfrase_dom"/>
</dbReference>
<keyword evidence="5 12" id="KW-0808">Transferase</keyword>
<dbReference type="eggNOG" id="COG0766">
    <property type="taxonomic scope" value="Bacteria"/>
</dbReference>
<dbReference type="InterPro" id="IPR013792">
    <property type="entry name" value="RNA3'P_cycl/enolpyr_Trfase_a/b"/>
</dbReference>
<dbReference type="OrthoDB" id="9803760at2"/>
<feature type="domain" description="Enolpyruvate transferase" evidence="13">
    <location>
        <begin position="14"/>
        <end position="412"/>
    </location>
</feature>
<evidence type="ECO:0000256" key="2">
    <source>
        <dbReference type="ARBA" id="ARBA00004752"/>
    </source>
</evidence>
<dbReference type="HAMAP" id="MF_00111">
    <property type="entry name" value="MurA"/>
    <property type="match status" value="1"/>
</dbReference>
<dbReference type="EMBL" id="AFNU02000004">
    <property type="protein sequence ID" value="ERJ12598.1"/>
    <property type="molecule type" value="Genomic_DNA"/>
</dbReference>
<sequence length="422" mass="45657">MTEKNNYDTIKVIGGKKLNGEVKVASSKNSTVALIPATLLSGEEVILENLPNISDATVQLELLEELGCTVERDDACVKINTKEIKSKPLVGENVTKLRASYYYIGALLTRFKEVEILMPGGCYLGPRPIDLHIKGFEKLGAKVDISQGLVKVKAEKLKGSNIYLDIASVGATINIMLAAVMAEGRTVIENAAKEPEIIDVANLINSMGGKVRGAGTSKIKIDGVTKLGSTRHEIIPDRIEAGTYLIYAAALAEEIKITNIIPMHLESLISKLEEMGVNLEVYKDSILVKESKNLKQINIRTAVYPGFPTDLQQIMVPLLTTKANGVSIITETIYSSRFKNCHELNKMGANIRVENNSAIIVAPKQLYGTLVDAPDLRGGASLILAGLLAEGETTINNVEHIYRGYGDIIEKLTALGATITKA</sequence>
<evidence type="ECO:0000256" key="7">
    <source>
        <dbReference type="ARBA" id="ARBA00022984"/>
    </source>
</evidence>
<dbReference type="PANTHER" id="PTHR43783">
    <property type="entry name" value="UDP-N-ACETYLGLUCOSAMINE 1-CARBOXYVINYLTRANSFERASE"/>
    <property type="match status" value="1"/>
</dbReference>
<gene>
    <name evidence="14" type="primary">murA2</name>
    <name evidence="12" type="synonym">murA</name>
    <name evidence="14" type="ORF">HLPCO_001584</name>
</gene>
<reference evidence="14 15" key="1">
    <citation type="journal article" date="2011" name="J. Bacteriol.">
        <title>Genome sequence of Haloplasma contractile, an unusual contractile bacterium from a deep-sea anoxic brine lake.</title>
        <authorList>
            <person name="Antunes A."/>
            <person name="Alam I."/>
            <person name="El Dorry H."/>
            <person name="Siam R."/>
            <person name="Robertson A."/>
            <person name="Bajic V.B."/>
            <person name="Stingl U."/>
        </authorList>
    </citation>
    <scope>NUCLEOTIDE SEQUENCE [LARGE SCALE GENOMIC DNA]</scope>
    <source>
        <strain evidence="14 15">SSD-17B</strain>
    </source>
</reference>